<keyword evidence="4" id="KW-0150">Chloroplast</keyword>
<keyword evidence="12" id="KW-0653">Protein transport</keyword>
<evidence type="ECO:0000256" key="3">
    <source>
        <dbReference type="ARBA" id="ARBA00022448"/>
    </source>
</evidence>
<evidence type="ECO:0000256" key="14">
    <source>
        <dbReference type="ARBA" id="ARBA00023134"/>
    </source>
</evidence>
<organism evidence="21 22">
    <name type="scientific">Alternaria tenuissima</name>
    <dbReference type="NCBI Taxonomy" id="119927"/>
    <lineage>
        <taxon>Eukaryota</taxon>
        <taxon>Fungi</taxon>
        <taxon>Dikarya</taxon>
        <taxon>Ascomycota</taxon>
        <taxon>Pezizomycotina</taxon>
        <taxon>Dothideomycetes</taxon>
        <taxon>Pleosporomycetidae</taxon>
        <taxon>Pleosporales</taxon>
        <taxon>Pleosporineae</taxon>
        <taxon>Pleosporaceae</taxon>
        <taxon>Alternaria</taxon>
        <taxon>Alternaria sect. Alternaria</taxon>
        <taxon>Alternaria alternata complex</taxon>
    </lineage>
</organism>
<keyword evidence="3" id="KW-0813">Transport</keyword>
<dbReference type="Pfam" id="PF04548">
    <property type="entry name" value="AIG1"/>
    <property type="match status" value="1"/>
</dbReference>
<evidence type="ECO:0000256" key="6">
    <source>
        <dbReference type="ARBA" id="ARBA00022692"/>
    </source>
</evidence>
<keyword evidence="10" id="KW-1002">Plastid outer membrane</keyword>
<dbReference type="Proteomes" id="UP000293195">
    <property type="component" value="Unassembled WGS sequence"/>
</dbReference>
<evidence type="ECO:0000256" key="12">
    <source>
        <dbReference type="ARBA" id="ARBA00022927"/>
    </source>
</evidence>
<evidence type="ECO:0000256" key="7">
    <source>
        <dbReference type="ARBA" id="ARBA00022723"/>
    </source>
</evidence>
<evidence type="ECO:0000256" key="5">
    <source>
        <dbReference type="ARBA" id="ARBA00022640"/>
    </source>
</evidence>
<evidence type="ECO:0000256" key="1">
    <source>
        <dbReference type="ARBA" id="ARBA00001946"/>
    </source>
</evidence>
<evidence type="ECO:0000256" key="11">
    <source>
        <dbReference type="ARBA" id="ARBA00022842"/>
    </source>
</evidence>
<dbReference type="PANTHER" id="PTHR10903">
    <property type="entry name" value="GTPASE, IMAP FAMILY MEMBER-RELATED"/>
    <property type="match status" value="1"/>
</dbReference>
<keyword evidence="8" id="KW-0547">Nucleotide-binding</keyword>
<feature type="compositionally biased region" description="Low complexity" evidence="18">
    <location>
        <begin position="342"/>
        <end position="359"/>
    </location>
</feature>
<comment type="caution">
    <text evidence="21">The sequence shown here is derived from an EMBL/GenBank/DDBJ whole genome shotgun (WGS) entry which is preliminary data.</text>
</comment>
<keyword evidence="9" id="KW-0378">Hydrolase</keyword>
<evidence type="ECO:0000313" key="22">
    <source>
        <dbReference type="Proteomes" id="UP000293195"/>
    </source>
</evidence>
<keyword evidence="7" id="KW-0479">Metal-binding</keyword>
<comment type="subcellular location">
    <subcellularLocation>
        <location evidence="2">Membrane</location>
        <topology evidence="2">Single-pass membrane protein</topology>
    </subcellularLocation>
    <subcellularLocation>
        <location evidence="16">Plastid</location>
        <location evidence="16">Chloroplast outer membrane</location>
    </subcellularLocation>
</comment>
<dbReference type="SUPFAM" id="SSF52540">
    <property type="entry name" value="P-loop containing nucleoside triphosphate hydrolases"/>
    <property type="match status" value="1"/>
</dbReference>
<feature type="region of interest" description="Disordered" evidence="18">
    <location>
        <begin position="326"/>
        <end position="363"/>
    </location>
</feature>
<feature type="transmembrane region" description="Helical" evidence="19">
    <location>
        <begin position="395"/>
        <end position="418"/>
    </location>
</feature>
<feature type="domain" description="AIG1-type G" evidence="20">
    <location>
        <begin position="19"/>
        <end position="156"/>
    </location>
</feature>
<evidence type="ECO:0000313" key="21">
    <source>
        <dbReference type="EMBL" id="RYN93020.1"/>
    </source>
</evidence>
<protein>
    <recommendedName>
        <fullName evidence="20">AIG1-type G domain-containing protein</fullName>
    </recommendedName>
</protein>
<keyword evidence="13 19" id="KW-1133">Transmembrane helix</keyword>
<keyword evidence="6 19" id="KW-0812">Transmembrane</keyword>
<accession>A0ABY0FYS3</accession>
<evidence type="ECO:0000256" key="10">
    <source>
        <dbReference type="ARBA" id="ARBA00022805"/>
    </source>
</evidence>
<keyword evidence="11" id="KW-0460">Magnesium</keyword>
<sequence length="419" mass="46558">METTDVGGLQPVDPDDVFIAVMGMTGAGKSTFIEHCTKPTERLSGHELSSCTSQVSIHTTCVLGRTVHLIDTPGFNDSRRSDGETLQELAYWLAAAYERDIKLSGIIYLHCITNNRFQGSAVRALSAFKKMCGEEVFKGIIVATTMWDKVTADELAKAEVRHEELQAKIRQDVIRGGGKLVRLSAVEIDAARILQHIVSKDRRLTLAFQRELVDENRLIHETGAGQVLYDDLKGSIETLRAKTQEAQEKIEEMAHSSRREELRELEDAVTEMTRTMRSVDEDIDHTKVTLDDIRKAWDAYIDRDDETISEAAQRIEQQLEIERCRQGTKGTAQSASDNTVYGASSTVSSSVASGSQSSQADMSRRLKELEKERKALTYQMGRRLNRRYTKRSRSATTIGVIGTGLAVGQLVAAIACVVM</sequence>
<dbReference type="EMBL" id="PDXF01000057">
    <property type="protein sequence ID" value="RYN93020.1"/>
    <property type="molecule type" value="Genomic_DNA"/>
</dbReference>
<evidence type="ECO:0000256" key="15">
    <source>
        <dbReference type="ARBA" id="ARBA00023136"/>
    </source>
</evidence>
<feature type="coiled-coil region" evidence="17">
    <location>
        <begin position="229"/>
        <end position="282"/>
    </location>
</feature>
<evidence type="ECO:0000256" key="9">
    <source>
        <dbReference type="ARBA" id="ARBA00022801"/>
    </source>
</evidence>
<keyword evidence="5" id="KW-0934">Plastid</keyword>
<keyword evidence="17" id="KW-0175">Coiled coil</keyword>
<evidence type="ECO:0000256" key="2">
    <source>
        <dbReference type="ARBA" id="ARBA00004167"/>
    </source>
</evidence>
<keyword evidence="22" id="KW-1185">Reference proteome</keyword>
<dbReference type="Gene3D" id="3.40.50.300">
    <property type="entry name" value="P-loop containing nucleotide triphosphate hydrolases"/>
    <property type="match status" value="1"/>
</dbReference>
<comment type="cofactor">
    <cofactor evidence="1">
        <name>Mg(2+)</name>
        <dbReference type="ChEBI" id="CHEBI:18420"/>
    </cofactor>
</comment>
<name>A0ABY0FYS3_9PLEO</name>
<evidence type="ECO:0000256" key="13">
    <source>
        <dbReference type="ARBA" id="ARBA00022989"/>
    </source>
</evidence>
<dbReference type="CDD" id="cd00882">
    <property type="entry name" value="Ras_like_GTPase"/>
    <property type="match status" value="1"/>
</dbReference>
<evidence type="ECO:0000259" key="20">
    <source>
        <dbReference type="Pfam" id="PF04548"/>
    </source>
</evidence>
<gene>
    <name evidence="21" type="ORF">AA0119_g9894</name>
</gene>
<evidence type="ECO:0000256" key="17">
    <source>
        <dbReference type="SAM" id="Coils"/>
    </source>
</evidence>
<reference evidence="22" key="1">
    <citation type="journal article" date="2019" name="bioRxiv">
        <title>Genomics, evolutionary history and diagnostics of the Alternaria alternata species group including apple and Asian pear pathotypes.</title>
        <authorList>
            <person name="Armitage A.D."/>
            <person name="Cockerton H.M."/>
            <person name="Sreenivasaprasad S."/>
            <person name="Woodhall J.W."/>
            <person name="Lane C.R."/>
            <person name="Harrison R.J."/>
            <person name="Clarkson J.P."/>
        </authorList>
    </citation>
    <scope>NUCLEOTIDE SEQUENCE [LARGE SCALE GENOMIC DNA]</scope>
    <source>
        <strain evidence="22">FERA 635</strain>
    </source>
</reference>
<proteinExistence type="predicted"/>
<evidence type="ECO:0000256" key="8">
    <source>
        <dbReference type="ARBA" id="ARBA00022741"/>
    </source>
</evidence>
<dbReference type="InterPro" id="IPR027417">
    <property type="entry name" value="P-loop_NTPase"/>
</dbReference>
<evidence type="ECO:0000256" key="4">
    <source>
        <dbReference type="ARBA" id="ARBA00022528"/>
    </source>
</evidence>
<evidence type="ECO:0000256" key="19">
    <source>
        <dbReference type="SAM" id="Phobius"/>
    </source>
</evidence>
<keyword evidence="15 19" id="KW-0472">Membrane</keyword>
<evidence type="ECO:0000256" key="18">
    <source>
        <dbReference type="SAM" id="MobiDB-lite"/>
    </source>
</evidence>
<feature type="compositionally biased region" description="Polar residues" evidence="18">
    <location>
        <begin position="328"/>
        <end position="341"/>
    </location>
</feature>
<evidence type="ECO:0000256" key="16">
    <source>
        <dbReference type="ARBA" id="ARBA00024013"/>
    </source>
</evidence>
<dbReference type="InterPro" id="IPR045058">
    <property type="entry name" value="GIMA/IAN/Toc"/>
</dbReference>
<keyword evidence="14" id="KW-0342">GTP-binding</keyword>
<dbReference type="PANTHER" id="PTHR10903:SF135">
    <property type="entry name" value="TRANSLOCASE OF CHLOROPLAST 120, CHLOROPLASTIC-RELATED"/>
    <property type="match status" value="1"/>
</dbReference>
<dbReference type="InterPro" id="IPR006703">
    <property type="entry name" value="G_AIG1"/>
</dbReference>